<gene>
    <name evidence="1" type="ORF">PGLA1383_LOCUS38567</name>
</gene>
<comment type="caution">
    <text evidence="1">The sequence shown here is derived from an EMBL/GenBank/DDBJ whole genome shotgun (WGS) entry which is preliminary data.</text>
</comment>
<dbReference type="AlphaFoldDB" id="A0A813G9X2"/>
<keyword evidence="2" id="KW-1185">Reference proteome</keyword>
<evidence type="ECO:0000313" key="2">
    <source>
        <dbReference type="Proteomes" id="UP000654075"/>
    </source>
</evidence>
<dbReference type="EMBL" id="CAJNNV010027633">
    <property type="protein sequence ID" value="CAE8621048.1"/>
    <property type="molecule type" value="Genomic_DNA"/>
</dbReference>
<reference evidence="1" key="1">
    <citation type="submission" date="2021-02" db="EMBL/GenBank/DDBJ databases">
        <authorList>
            <person name="Dougan E. K."/>
            <person name="Rhodes N."/>
            <person name="Thang M."/>
            <person name="Chan C."/>
        </authorList>
    </citation>
    <scope>NUCLEOTIDE SEQUENCE</scope>
</reference>
<protein>
    <submittedName>
        <fullName evidence="1">Uncharacterized protein</fullName>
    </submittedName>
</protein>
<accession>A0A813G9X2</accession>
<proteinExistence type="predicted"/>
<name>A0A813G9X2_POLGL</name>
<dbReference type="Proteomes" id="UP000654075">
    <property type="component" value="Unassembled WGS sequence"/>
</dbReference>
<organism evidence="1 2">
    <name type="scientific">Polarella glacialis</name>
    <name type="common">Dinoflagellate</name>
    <dbReference type="NCBI Taxonomy" id="89957"/>
    <lineage>
        <taxon>Eukaryota</taxon>
        <taxon>Sar</taxon>
        <taxon>Alveolata</taxon>
        <taxon>Dinophyceae</taxon>
        <taxon>Suessiales</taxon>
        <taxon>Suessiaceae</taxon>
        <taxon>Polarella</taxon>
    </lineage>
</organism>
<sequence length="162" mass="17974">MRRGEHRGCCWQPNTVQVAIVRARSRLHDAAVLLQSHAMYLAHHDGAQWDGTAKRESLPSREELKYHKSHFVYALLPEVARHFQEWQSGGPARVKVSARVVVISVDFKKMTSLVDGSSPDALGSWTEIPAGEAVIDEGCLCQLFQFHSNNPSSCSSCTGFPD</sequence>
<evidence type="ECO:0000313" key="1">
    <source>
        <dbReference type="EMBL" id="CAE8621048.1"/>
    </source>
</evidence>